<proteinExistence type="predicted"/>
<gene>
    <name evidence="1" type="ORF">F0562_013281</name>
</gene>
<sequence length="77" mass="8948">MAAGVTNVLTFPIISNGKEKEDDGEDCYRNVSNRSYSDLFIWDNARFVNSRSEAFCTITRVIFLNWQHHKTFVQELT</sequence>
<reference evidence="1 2" key="1">
    <citation type="submission" date="2019-09" db="EMBL/GenBank/DDBJ databases">
        <title>A chromosome-level genome assembly of the Chinese tupelo Nyssa sinensis.</title>
        <authorList>
            <person name="Yang X."/>
            <person name="Kang M."/>
            <person name="Yang Y."/>
            <person name="Xiong H."/>
            <person name="Wang M."/>
            <person name="Zhang Z."/>
            <person name="Wang Z."/>
            <person name="Wu H."/>
            <person name="Ma T."/>
            <person name="Liu J."/>
            <person name="Xi Z."/>
        </authorList>
    </citation>
    <scope>NUCLEOTIDE SEQUENCE [LARGE SCALE GENOMIC DNA]</scope>
    <source>
        <strain evidence="1">J267</strain>
        <tissue evidence="1">Leaf</tissue>
    </source>
</reference>
<evidence type="ECO:0000313" key="2">
    <source>
        <dbReference type="Proteomes" id="UP000325577"/>
    </source>
</evidence>
<keyword evidence="2" id="KW-1185">Reference proteome</keyword>
<name>A0A5J4ZXD0_9ASTE</name>
<dbReference type="EMBL" id="CM018048">
    <property type="protein sequence ID" value="KAA8522358.1"/>
    <property type="molecule type" value="Genomic_DNA"/>
</dbReference>
<protein>
    <submittedName>
        <fullName evidence="1">Uncharacterized protein</fullName>
    </submittedName>
</protein>
<dbReference type="Proteomes" id="UP000325577">
    <property type="component" value="Linkage Group LG5"/>
</dbReference>
<accession>A0A5J4ZXD0</accession>
<dbReference type="AlphaFoldDB" id="A0A5J4ZXD0"/>
<organism evidence="1 2">
    <name type="scientific">Nyssa sinensis</name>
    <dbReference type="NCBI Taxonomy" id="561372"/>
    <lineage>
        <taxon>Eukaryota</taxon>
        <taxon>Viridiplantae</taxon>
        <taxon>Streptophyta</taxon>
        <taxon>Embryophyta</taxon>
        <taxon>Tracheophyta</taxon>
        <taxon>Spermatophyta</taxon>
        <taxon>Magnoliopsida</taxon>
        <taxon>eudicotyledons</taxon>
        <taxon>Gunneridae</taxon>
        <taxon>Pentapetalae</taxon>
        <taxon>asterids</taxon>
        <taxon>Cornales</taxon>
        <taxon>Nyssaceae</taxon>
        <taxon>Nyssa</taxon>
    </lineage>
</organism>
<evidence type="ECO:0000313" key="1">
    <source>
        <dbReference type="EMBL" id="KAA8522358.1"/>
    </source>
</evidence>